<organism evidence="1 2">
    <name type="scientific">Glossina pallidipes</name>
    <name type="common">Tsetse fly</name>
    <dbReference type="NCBI Taxonomy" id="7398"/>
    <lineage>
        <taxon>Eukaryota</taxon>
        <taxon>Metazoa</taxon>
        <taxon>Ecdysozoa</taxon>
        <taxon>Arthropoda</taxon>
        <taxon>Hexapoda</taxon>
        <taxon>Insecta</taxon>
        <taxon>Pterygota</taxon>
        <taxon>Neoptera</taxon>
        <taxon>Endopterygota</taxon>
        <taxon>Diptera</taxon>
        <taxon>Brachycera</taxon>
        <taxon>Muscomorpha</taxon>
        <taxon>Hippoboscoidea</taxon>
        <taxon>Glossinidae</taxon>
        <taxon>Glossina</taxon>
    </lineage>
</organism>
<accession>A0A1B0AHE2</accession>
<proteinExistence type="predicted"/>
<dbReference type="VEuPathDB" id="VectorBase:GPAI045843"/>
<dbReference type="EnsemblMetazoa" id="GPAI045843-RA">
    <property type="protein sequence ID" value="GPAI045843-PA"/>
    <property type="gene ID" value="GPAI045843"/>
</dbReference>
<keyword evidence="2" id="KW-1185">Reference proteome</keyword>
<dbReference type="AlphaFoldDB" id="A0A1B0AHE2"/>
<name>A0A1B0AHE2_GLOPL</name>
<evidence type="ECO:0000313" key="2">
    <source>
        <dbReference type="Proteomes" id="UP000092445"/>
    </source>
</evidence>
<sequence>MTAGHPISNKKFTAAEVQRSHNEWMDALKEDDVADEDEDVTETSTLLLSLFVRISVKESPMFTMPLVFCSLCDLYLMKYTSVDRVREYPPLTQYLLKKSRPYALDGCTRRYKRKNKVSVSRSSGDKQKTVVKGLKMFKTKQQATHKSKQFSDANLAIDVATDAKADIFMHGIPTGGCSLRSPASKTSNLLLDSLHSAKAFKINLVFASSSSSSSLSSKMSSSKAKSKSDISCKGDTEAEEYFTYLTKSLLETDNECIAGKFVYTTKQKDIGYKANSLPTLVAANMRAPKSPRRDNIKAYSYKSVSYSNHNADSFNSRSKFQLIFACILLAAILQTGSIHSGGGAVVGIQSSSSA</sequence>
<evidence type="ECO:0000313" key="1">
    <source>
        <dbReference type="EnsemblMetazoa" id="GPAI045843-PA"/>
    </source>
</evidence>
<protein>
    <submittedName>
        <fullName evidence="1">Uncharacterized protein</fullName>
    </submittedName>
</protein>
<reference evidence="2" key="1">
    <citation type="submission" date="2014-03" db="EMBL/GenBank/DDBJ databases">
        <authorList>
            <person name="Aksoy S."/>
            <person name="Warren W."/>
            <person name="Wilson R.K."/>
        </authorList>
    </citation>
    <scope>NUCLEOTIDE SEQUENCE [LARGE SCALE GENOMIC DNA]</scope>
    <source>
        <strain evidence="2">IAEA</strain>
    </source>
</reference>
<reference evidence="1" key="2">
    <citation type="submission" date="2020-05" db="UniProtKB">
        <authorList>
            <consortium name="EnsemblMetazoa"/>
        </authorList>
    </citation>
    <scope>IDENTIFICATION</scope>
    <source>
        <strain evidence="1">IAEA</strain>
    </source>
</reference>
<dbReference type="Proteomes" id="UP000092445">
    <property type="component" value="Unassembled WGS sequence"/>
</dbReference>